<evidence type="ECO:0000313" key="4">
    <source>
        <dbReference type="EMBL" id="MCD8472469.1"/>
    </source>
</evidence>
<dbReference type="OrthoDB" id="7068596at2"/>
<proteinExistence type="predicted"/>
<accession>Z9JMH4</accession>
<dbReference type="InterPro" id="IPR025392">
    <property type="entry name" value="DUF4124"/>
</dbReference>
<evidence type="ECO:0000313" key="5">
    <source>
        <dbReference type="Proteomes" id="UP000020406"/>
    </source>
</evidence>
<dbReference type="PATRIC" id="fig|1444770.3.peg.501"/>
<dbReference type="GeneID" id="68901490"/>
<dbReference type="Proteomes" id="UP000020406">
    <property type="component" value="Unassembled WGS sequence"/>
</dbReference>
<name>Z9JMH4_9GAMM</name>
<gene>
    <name evidence="3" type="ORF">AF72_02080</name>
    <name evidence="4" type="ORF">LPH55_03010</name>
</gene>
<reference evidence="4" key="2">
    <citation type="submission" date="2021-11" db="EMBL/GenBank/DDBJ databases">
        <title>Genome sequence of Xylella taiwanensis PLS432.</title>
        <authorList>
            <person name="Weng L.-W."/>
            <person name="Su C.-C."/>
            <person name="Tsai C.-W."/>
            <person name="Kuo C.-H."/>
        </authorList>
    </citation>
    <scope>NUCLEOTIDE SEQUENCE</scope>
    <source>
        <strain evidence="4">PLS432</strain>
    </source>
</reference>
<dbReference type="RefSeq" id="WP_038270345.1">
    <property type="nucleotide sequence ID" value="NZ_CP053627.1"/>
</dbReference>
<feature type="chain" id="PRO_5004992068" evidence="1">
    <location>
        <begin position="19"/>
        <end position="123"/>
    </location>
</feature>
<dbReference type="EMBL" id="JDSQ01000003">
    <property type="protein sequence ID" value="EWS78967.1"/>
    <property type="molecule type" value="Genomic_DNA"/>
</dbReference>
<dbReference type="eggNOG" id="ENOG50339YA">
    <property type="taxonomic scope" value="Bacteria"/>
</dbReference>
<organism evidence="3 5">
    <name type="scientific">Xylella taiwanensis</name>
    <dbReference type="NCBI Taxonomy" id="1444770"/>
    <lineage>
        <taxon>Bacteria</taxon>
        <taxon>Pseudomonadati</taxon>
        <taxon>Pseudomonadota</taxon>
        <taxon>Gammaproteobacteria</taxon>
        <taxon>Lysobacterales</taxon>
        <taxon>Lysobacteraceae</taxon>
        <taxon>Xylella</taxon>
    </lineage>
</organism>
<evidence type="ECO:0000313" key="3">
    <source>
        <dbReference type="EMBL" id="EWS78967.1"/>
    </source>
</evidence>
<evidence type="ECO:0000256" key="1">
    <source>
        <dbReference type="SAM" id="SignalP"/>
    </source>
</evidence>
<evidence type="ECO:0000313" key="6">
    <source>
        <dbReference type="Proteomes" id="UP001430701"/>
    </source>
</evidence>
<dbReference type="STRING" id="1444770.AF72_02080"/>
<feature type="signal peptide" evidence="1">
    <location>
        <begin position="1"/>
        <end position="18"/>
    </location>
</feature>
<reference evidence="3 5" key="1">
    <citation type="journal article" date="2014" name="Genome Announc.">
        <title>Draft Genome Sequence of Xylella fastidiosa Pear Leaf Scorch Strain in Taiwan.</title>
        <authorList>
            <person name="Su C.C."/>
            <person name="Deng W.L."/>
            <person name="Jan F.J."/>
            <person name="Chang C.J."/>
            <person name="Huang H."/>
            <person name="Chen J."/>
        </authorList>
    </citation>
    <scope>NUCLEOTIDE SEQUENCE [LARGE SCALE GENOMIC DNA]</scope>
    <source>
        <strain evidence="3 5">PLS229</strain>
    </source>
</reference>
<comment type="caution">
    <text evidence="3">The sequence shown here is derived from an EMBL/GenBank/DDBJ whole genome shotgun (WGS) entry which is preliminary data.</text>
</comment>
<evidence type="ECO:0000259" key="2">
    <source>
        <dbReference type="Pfam" id="PF13511"/>
    </source>
</evidence>
<protein>
    <submittedName>
        <fullName evidence="4">DUF4124 domain-containing protein</fullName>
    </submittedName>
</protein>
<dbReference type="EMBL" id="JAJPPU010000001">
    <property type="protein sequence ID" value="MCD8472469.1"/>
    <property type="molecule type" value="Genomic_DNA"/>
</dbReference>
<keyword evidence="1" id="KW-0732">Signal</keyword>
<feature type="domain" description="DUF4124" evidence="2">
    <location>
        <begin position="8"/>
        <end position="53"/>
    </location>
</feature>
<dbReference type="KEGG" id="xtw:AB672_09300"/>
<dbReference type="Proteomes" id="UP001430701">
    <property type="component" value="Unassembled WGS sequence"/>
</dbReference>
<sequence>MKRLAVCCLLLVSISVSAGTLYKWKDRNGVSHYSGTPPQQGQSFETMHVSNRGDTALTSQAASVESSACINARKNLELLSGSGKLMLDSNGDGKPDTPLDDTQRAAQKAVAEAAIKANCTAVL</sequence>
<dbReference type="AlphaFoldDB" id="Z9JMH4"/>
<keyword evidence="6" id="KW-1185">Reference proteome</keyword>
<dbReference type="Pfam" id="PF13511">
    <property type="entry name" value="DUF4124"/>
    <property type="match status" value="1"/>
</dbReference>